<name>A0A6B0GIN4_9EURY</name>
<proteinExistence type="predicted"/>
<keyword evidence="2" id="KW-1185">Reference proteome</keyword>
<evidence type="ECO:0000313" key="2">
    <source>
        <dbReference type="Proteomes" id="UP000451471"/>
    </source>
</evidence>
<organism evidence="1 2">
    <name type="scientific">Halomarina oriensis</name>
    <dbReference type="NCBI Taxonomy" id="671145"/>
    <lineage>
        <taxon>Archaea</taxon>
        <taxon>Methanobacteriati</taxon>
        <taxon>Methanobacteriota</taxon>
        <taxon>Stenosarchaea group</taxon>
        <taxon>Halobacteria</taxon>
        <taxon>Halobacteriales</taxon>
        <taxon>Natronomonadaceae</taxon>
        <taxon>Halomarina</taxon>
    </lineage>
</organism>
<sequence length="167" mass="18153">MFDVAATLAPEPSTVELVVRDQTPATAAHPPLVTLCVRNTSDASMTLSGGQMLPLSQYSAHDASQPRRIIVFPTVLNAKQQVIPDEPTDATWAMANAFHESEAGLDVRLDPDEEHCREYAILTYRPYVDGYPPGQYVATDELTIDGAASTVEVTVTVPERQDRAVEA</sequence>
<accession>A0A6B0GIN4</accession>
<gene>
    <name evidence="1" type="ORF">GQS65_04330</name>
</gene>
<dbReference type="Proteomes" id="UP000451471">
    <property type="component" value="Unassembled WGS sequence"/>
</dbReference>
<protein>
    <submittedName>
        <fullName evidence="1">Uncharacterized protein</fullName>
    </submittedName>
</protein>
<comment type="caution">
    <text evidence="1">The sequence shown here is derived from an EMBL/GenBank/DDBJ whole genome shotgun (WGS) entry which is preliminary data.</text>
</comment>
<dbReference type="RefSeq" id="WP_158203454.1">
    <property type="nucleotide sequence ID" value="NZ_WSZK01000010.1"/>
</dbReference>
<dbReference type="AlphaFoldDB" id="A0A6B0GIN4"/>
<reference evidence="1 2" key="1">
    <citation type="submission" date="2019-12" db="EMBL/GenBank/DDBJ databases">
        <title>Halocatena pleomorpha gen. nov. sp. nov., an extremely halophilic archaeon of family Halobacteriaceae isolated from saltpan soil.</title>
        <authorList>
            <person name="Pal Y."/>
            <person name="Verma A."/>
            <person name="Krishnamurthi S."/>
            <person name="Kumar P."/>
        </authorList>
    </citation>
    <scope>NUCLEOTIDE SEQUENCE [LARGE SCALE GENOMIC DNA]</scope>
    <source>
        <strain evidence="1 2">JCM 16495</strain>
    </source>
</reference>
<evidence type="ECO:0000313" key="1">
    <source>
        <dbReference type="EMBL" id="MWG33727.1"/>
    </source>
</evidence>
<dbReference type="EMBL" id="WSZK01000010">
    <property type="protein sequence ID" value="MWG33727.1"/>
    <property type="molecule type" value="Genomic_DNA"/>
</dbReference>